<organism evidence="2 3">
    <name type="scientific">Albidovulum marisflavi</name>
    <dbReference type="NCBI Taxonomy" id="2984159"/>
    <lineage>
        <taxon>Bacteria</taxon>
        <taxon>Pseudomonadati</taxon>
        <taxon>Pseudomonadota</taxon>
        <taxon>Alphaproteobacteria</taxon>
        <taxon>Rhodobacterales</taxon>
        <taxon>Paracoccaceae</taxon>
        <taxon>Albidovulum</taxon>
    </lineage>
</organism>
<evidence type="ECO:0000259" key="1">
    <source>
        <dbReference type="Pfam" id="PF13403"/>
    </source>
</evidence>
<dbReference type="RefSeq" id="WP_263735717.1">
    <property type="nucleotide sequence ID" value="NZ_JAOWKY010000004.1"/>
</dbReference>
<reference evidence="2 3" key="1">
    <citation type="submission" date="2022-10" db="EMBL/GenBank/DDBJ databases">
        <title>Defluviimonas sp. nov., isolated from ocean surface water.</title>
        <authorList>
            <person name="He W."/>
            <person name="Wang L."/>
            <person name="Zhang D.-F."/>
        </authorList>
    </citation>
    <scope>NUCLEOTIDE SEQUENCE [LARGE SCALE GENOMIC DNA]</scope>
    <source>
        <strain evidence="2 3">WL0002</strain>
    </source>
</reference>
<keyword evidence="3" id="KW-1185">Reference proteome</keyword>
<sequence length="192" mass="21223">MPFLTEGCVIATDRGELPAEALRLDDRVITRDNGLQALRWIGKCQLSRLAAAECDHLRPLLLRRGGLDGMLPESDMQISPSQRVLAPRDRSLLHFEEHEALVSAKHMVGLRTASSGPVAASCYIHLLFDRHELILANGIWTEAFHPGDISLNGMGNAQRFELYALYPELQTLFGEGVTKAAPGQVIPLPQRH</sequence>
<proteinExistence type="predicted"/>
<evidence type="ECO:0000313" key="3">
    <source>
        <dbReference type="Proteomes" id="UP001652542"/>
    </source>
</evidence>
<comment type="caution">
    <text evidence="2">The sequence shown here is derived from an EMBL/GenBank/DDBJ whole genome shotgun (WGS) entry which is preliminary data.</text>
</comment>
<feature type="domain" description="Hedgehog/Intein (Hint)" evidence="1">
    <location>
        <begin position="4"/>
        <end position="148"/>
    </location>
</feature>
<dbReference type="SUPFAM" id="SSF51294">
    <property type="entry name" value="Hedgehog/intein (Hint) domain"/>
    <property type="match status" value="1"/>
</dbReference>
<accession>A0ABT2ZG21</accession>
<dbReference type="Pfam" id="PF13403">
    <property type="entry name" value="Hint_2"/>
    <property type="match status" value="1"/>
</dbReference>
<gene>
    <name evidence="2" type="ORF">OEW28_15565</name>
</gene>
<dbReference type="EMBL" id="JAOWKY010000004">
    <property type="protein sequence ID" value="MCV2870049.1"/>
    <property type="molecule type" value="Genomic_DNA"/>
</dbReference>
<dbReference type="InterPro" id="IPR028992">
    <property type="entry name" value="Hedgehog/Intein_dom"/>
</dbReference>
<evidence type="ECO:0000313" key="2">
    <source>
        <dbReference type="EMBL" id="MCV2870049.1"/>
    </source>
</evidence>
<protein>
    <submittedName>
        <fullName evidence="2">Hint domain-containing protein</fullName>
    </submittedName>
</protein>
<name>A0ABT2ZG21_9RHOB</name>
<dbReference type="InterPro" id="IPR036844">
    <property type="entry name" value="Hint_dom_sf"/>
</dbReference>
<dbReference type="Proteomes" id="UP001652542">
    <property type="component" value="Unassembled WGS sequence"/>
</dbReference>